<evidence type="ECO:0000313" key="1">
    <source>
        <dbReference type="EMBL" id="MCI14745.1"/>
    </source>
</evidence>
<dbReference type="Proteomes" id="UP000265520">
    <property type="component" value="Unassembled WGS sequence"/>
</dbReference>
<dbReference type="EMBL" id="LXQA010093633">
    <property type="protein sequence ID" value="MCI14745.1"/>
    <property type="molecule type" value="Genomic_DNA"/>
</dbReference>
<dbReference type="AlphaFoldDB" id="A0A392PUZ6"/>
<accession>A0A392PUZ6</accession>
<protein>
    <submittedName>
        <fullName evidence="1">Uncharacterized protein</fullName>
    </submittedName>
</protein>
<name>A0A392PUZ6_9FABA</name>
<sequence>MTKERLKNKIHGGLKCGGGIAQAERHYQKFVVALMSAESCLMNIPLSHSNLVVSSTKIQFGKPTRAIQFIQKFVDSRNWKAIFASYCIQSSIINTKSPSAVFFAHQQNRRRKCTGTVLNEAIC</sequence>
<comment type="caution">
    <text evidence="1">The sequence shown here is derived from an EMBL/GenBank/DDBJ whole genome shotgun (WGS) entry which is preliminary data.</text>
</comment>
<organism evidence="1 2">
    <name type="scientific">Trifolium medium</name>
    <dbReference type="NCBI Taxonomy" id="97028"/>
    <lineage>
        <taxon>Eukaryota</taxon>
        <taxon>Viridiplantae</taxon>
        <taxon>Streptophyta</taxon>
        <taxon>Embryophyta</taxon>
        <taxon>Tracheophyta</taxon>
        <taxon>Spermatophyta</taxon>
        <taxon>Magnoliopsida</taxon>
        <taxon>eudicotyledons</taxon>
        <taxon>Gunneridae</taxon>
        <taxon>Pentapetalae</taxon>
        <taxon>rosids</taxon>
        <taxon>fabids</taxon>
        <taxon>Fabales</taxon>
        <taxon>Fabaceae</taxon>
        <taxon>Papilionoideae</taxon>
        <taxon>50 kb inversion clade</taxon>
        <taxon>NPAAA clade</taxon>
        <taxon>Hologalegina</taxon>
        <taxon>IRL clade</taxon>
        <taxon>Trifolieae</taxon>
        <taxon>Trifolium</taxon>
    </lineage>
</organism>
<reference evidence="1 2" key="1">
    <citation type="journal article" date="2018" name="Front. Plant Sci.">
        <title>Red Clover (Trifolium pratense) and Zigzag Clover (T. medium) - A Picture of Genomic Similarities and Differences.</title>
        <authorList>
            <person name="Dluhosova J."/>
            <person name="Istvanek J."/>
            <person name="Nedelnik J."/>
            <person name="Repkova J."/>
        </authorList>
    </citation>
    <scope>NUCLEOTIDE SEQUENCE [LARGE SCALE GENOMIC DNA]</scope>
    <source>
        <strain evidence="2">cv. 10/8</strain>
        <tissue evidence="1">Leaf</tissue>
    </source>
</reference>
<proteinExistence type="predicted"/>
<keyword evidence="2" id="KW-1185">Reference proteome</keyword>
<evidence type="ECO:0000313" key="2">
    <source>
        <dbReference type="Proteomes" id="UP000265520"/>
    </source>
</evidence>